<dbReference type="Gene3D" id="3.30.470.20">
    <property type="entry name" value="ATP-grasp fold, B domain"/>
    <property type="match status" value="1"/>
</dbReference>
<dbReference type="PROSITE" id="PS50975">
    <property type="entry name" value="ATP_GRASP"/>
    <property type="match status" value="1"/>
</dbReference>
<dbReference type="Pfam" id="PF22660">
    <property type="entry name" value="RS_preATP-grasp-like"/>
    <property type="match status" value="1"/>
</dbReference>
<dbReference type="KEGG" id="uru:DSM104443_02616"/>
<dbReference type="EMBL" id="CP053069">
    <property type="protein sequence ID" value="QJR11538.1"/>
    <property type="molecule type" value="Genomic_DNA"/>
</dbReference>
<sequence length="385" mass="41431">MIAPGKTLGLLGGGQLGRMFTVAARTLGYRVTVLDPDPLSPAAEFATGHLNTAYTHPVSLDELAQTCAAVTTEFENAPAEALTALAARTVVRPSGDSVSIAQDRAREKGFFADHGFPLGPYAVIRTDEDFGPALERVKLPALLKTARFGYDGKGQASIATRADLERVFGDWKRVPCILEERLTLERELSVILARGADGEVAVFPVAENRHANGILDVTIAPARIPDAMAKEATALATRLASELQYVGVLAVEMFVVGGKLLLNEIAPRPHNSGHYTMDACRTSQFEQQVRVLCGLPLGDPSQHTPAVMVNLLGDIWRGGGEPQWDAVLRHPGAHLHLYGKREARPGRKMGHVTVCEPTVERAYEVAMAIRRDLGIAESAGTPLRV</sequence>
<dbReference type="NCBIfam" id="TIGR01161">
    <property type="entry name" value="purK"/>
    <property type="match status" value="1"/>
</dbReference>
<proteinExistence type="inferred from homology"/>
<comment type="function">
    <text evidence="5">Catalyzes the ATP-dependent conversion of 5-aminoimidazole ribonucleotide (AIR) and HCO(3)(-) to N5-carboxyaminoimidazole ribonucleotide (N5-CAIR).</text>
</comment>
<evidence type="ECO:0000256" key="5">
    <source>
        <dbReference type="HAMAP-Rule" id="MF_01928"/>
    </source>
</evidence>
<dbReference type="SUPFAM" id="SSF51246">
    <property type="entry name" value="Rudiment single hybrid motif"/>
    <property type="match status" value="1"/>
</dbReference>
<dbReference type="SUPFAM" id="SSF56059">
    <property type="entry name" value="Glutathione synthetase ATP-binding domain-like"/>
    <property type="match status" value="1"/>
</dbReference>
<keyword evidence="4 5" id="KW-0067">ATP-binding</keyword>
<dbReference type="Pfam" id="PF17769">
    <property type="entry name" value="PurK_C"/>
    <property type="match status" value="1"/>
</dbReference>
<evidence type="ECO:0000256" key="1">
    <source>
        <dbReference type="ARBA" id="ARBA00022598"/>
    </source>
</evidence>
<feature type="binding site" evidence="5">
    <location>
        <begin position="149"/>
        <end position="155"/>
    </location>
    <ligand>
        <name>ATP</name>
        <dbReference type="ChEBI" id="CHEBI:30616"/>
    </ligand>
</feature>
<dbReference type="PANTHER" id="PTHR11609:SF5">
    <property type="entry name" value="PHOSPHORIBOSYLAMINOIMIDAZOLE CARBOXYLASE"/>
    <property type="match status" value="1"/>
</dbReference>
<keyword evidence="9" id="KW-1185">Reference proteome</keyword>
<dbReference type="NCBIfam" id="NF004677">
    <property type="entry name" value="PRK06019.1-3"/>
    <property type="match status" value="1"/>
</dbReference>
<dbReference type="InterPro" id="IPR040686">
    <property type="entry name" value="PurK_C"/>
</dbReference>
<feature type="domain" description="ATP-grasp" evidence="7">
    <location>
        <begin position="108"/>
        <end position="293"/>
    </location>
</feature>
<dbReference type="InterPro" id="IPR054350">
    <property type="entry name" value="PurT/PurK_preATP-grasp"/>
</dbReference>
<dbReference type="UniPathway" id="UPA00074">
    <property type="reaction ID" value="UER00942"/>
</dbReference>
<organism evidence="8 9">
    <name type="scientific">Usitatibacter rugosus</name>
    <dbReference type="NCBI Taxonomy" id="2732067"/>
    <lineage>
        <taxon>Bacteria</taxon>
        <taxon>Pseudomonadati</taxon>
        <taxon>Pseudomonadota</taxon>
        <taxon>Betaproteobacteria</taxon>
        <taxon>Nitrosomonadales</taxon>
        <taxon>Usitatibacteraceae</taxon>
        <taxon>Usitatibacter</taxon>
    </lineage>
</organism>
<dbReference type="InterPro" id="IPR011761">
    <property type="entry name" value="ATP-grasp"/>
</dbReference>
<evidence type="ECO:0000259" key="7">
    <source>
        <dbReference type="PROSITE" id="PS50975"/>
    </source>
</evidence>
<evidence type="ECO:0000313" key="9">
    <source>
        <dbReference type="Proteomes" id="UP000501534"/>
    </source>
</evidence>
<comment type="catalytic activity">
    <reaction evidence="5 6">
        <text>5-amino-1-(5-phospho-beta-D-ribosyl)imidazole + hydrogencarbonate + ATP = 5-carboxyamino-1-(5-phospho-D-ribosyl)imidazole + ADP + phosphate + 2 H(+)</text>
        <dbReference type="Rhea" id="RHEA:19317"/>
        <dbReference type="ChEBI" id="CHEBI:15378"/>
        <dbReference type="ChEBI" id="CHEBI:17544"/>
        <dbReference type="ChEBI" id="CHEBI:30616"/>
        <dbReference type="ChEBI" id="CHEBI:43474"/>
        <dbReference type="ChEBI" id="CHEBI:58730"/>
        <dbReference type="ChEBI" id="CHEBI:137981"/>
        <dbReference type="ChEBI" id="CHEBI:456216"/>
        <dbReference type="EC" id="6.3.4.18"/>
    </reaction>
</comment>
<dbReference type="InterPro" id="IPR016185">
    <property type="entry name" value="PreATP-grasp_dom_sf"/>
</dbReference>
<evidence type="ECO:0000256" key="6">
    <source>
        <dbReference type="RuleBase" id="RU361200"/>
    </source>
</evidence>
<dbReference type="GO" id="GO:0006189">
    <property type="term" value="P:'de novo' IMP biosynthetic process"/>
    <property type="evidence" value="ECO:0007669"/>
    <property type="project" value="UniProtKB-UniRule"/>
</dbReference>
<accession>A0A6M4GXE3</accession>
<dbReference type="SUPFAM" id="SSF52440">
    <property type="entry name" value="PreATP-grasp domain"/>
    <property type="match status" value="1"/>
</dbReference>
<evidence type="ECO:0000256" key="3">
    <source>
        <dbReference type="ARBA" id="ARBA00022755"/>
    </source>
</evidence>
<dbReference type="InterPro" id="IPR011054">
    <property type="entry name" value="Rudment_hybrid_motif"/>
</dbReference>
<comment type="function">
    <text evidence="6">Catalyzes the ATP-dependent conversion of 5-aminoimidazole ribonucleotide (AIR) and HCO(3)- to N5-carboxyaminoimidazole ribonucleotide (N5-CAIR).</text>
</comment>
<dbReference type="GO" id="GO:0005829">
    <property type="term" value="C:cytosol"/>
    <property type="evidence" value="ECO:0007669"/>
    <property type="project" value="TreeGrafter"/>
</dbReference>
<feature type="binding site" evidence="5">
    <location>
        <begin position="263"/>
        <end position="264"/>
    </location>
    <ligand>
        <name>ATP</name>
        <dbReference type="ChEBI" id="CHEBI:30616"/>
    </ligand>
</feature>
<dbReference type="NCBIfam" id="NF004675">
    <property type="entry name" value="PRK06019.1-1"/>
    <property type="match status" value="1"/>
</dbReference>
<comment type="subunit">
    <text evidence="5 6">Homodimer.</text>
</comment>
<keyword evidence="1 5" id="KW-0436">Ligase</keyword>
<keyword evidence="3 5" id="KW-0658">Purine biosynthesis</keyword>
<dbReference type="Gene3D" id="3.30.1490.20">
    <property type="entry name" value="ATP-grasp fold, A domain"/>
    <property type="match status" value="1"/>
</dbReference>
<keyword evidence="2 5" id="KW-0547">Nucleotide-binding</keyword>
<dbReference type="InterPro" id="IPR005875">
    <property type="entry name" value="PurK"/>
</dbReference>
<dbReference type="HAMAP" id="MF_01928">
    <property type="entry name" value="PurK"/>
    <property type="match status" value="1"/>
</dbReference>
<dbReference type="GO" id="GO:0005524">
    <property type="term" value="F:ATP binding"/>
    <property type="evidence" value="ECO:0007669"/>
    <property type="project" value="UniProtKB-UniRule"/>
</dbReference>
<feature type="binding site" evidence="5">
    <location>
        <position position="210"/>
    </location>
    <ligand>
        <name>ATP</name>
        <dbReference type="ChEBI" id="CHEBI:30616"/>
    </ligand>
</feature>
<dbReference type="InterPro" id="IPR013815">
    <property type="entry name" value="ATP_grasp_subdomain_1"/>
</dbReference>
<feature type="binding site" evidence="5">
    <location>
        <position position="104"/>
    </location>
    <ligand>
        <name>ATP</name>
        <dbReference type="ChEBI" id="CHEBI:30616"/>
    </ligand>
</feature>
<dbReference type="Pfam" id="PF02222">
    <property type="entry name" value="ATP-grasp"/>
    <property type="match status" value="1"/>
</dbReference>
<dbReference type="PANTHER" id="PTHR11609">
    <property type="entry name" value="PURINE BIOSYNTHESIS PROTEIN 6/7, PUR6/7"/>
    <property type="match status" value="1"/>
</dbReference>
<dbReference type="InterPro" id="IPR003135">
    <property type="entry name" value="ATP-grasp_carboxylate-amine"/>
</dbReference>
<dbReference type="FunFam" id="3.30.1490.20:FF:000015">
    <property type="entry name" value="N5-carboxyaminoimidazole ribonucleotide synthase"/>
    <property type="match status" value="1"/>
</dbReference>
<gene>
    <name evidence="5 6 8" type="primary">purK</name>
    <name evidence="8" type="ORF">DSM104443_02616</name>
</gene>
<evidence type="ECO:0000313" key="8">
    <source>
        <dbReference type="EMBL" id="QJR11538.1"/>
    </source>
</evidence>
<evidence type="ECO:0000256" key="4">
    <source>
        <dbReference type="ARBA" id="ARBA00022840"/>
    </source>
</evidence>
<feature type="binding site" evidence="5">
    <location>
        <position position="187"/>
    </location>
    <ligand>
        <name>ATP</name>
        <dbReference type="ChEBI" id="CHEBI:30616"/>
    </ligand>
</feature>
<dbReference type="FunFam" id="3.30.470.20:FF:000029">
    <property type="entry name" value="N5-carboxyaminoimidazole ribonucleotide synthase"/>
    <property type="match status" value="1"/>
</dbReference>
<comment type="similarity">
    <text evidence="5 6">Belongs to the PurK/PurT family.</text>
</comment>
<dbReference type="EC" id="6.3.4.18" evidence="5 6"/>
<feature type="binding site" evidence="5">
    <location>
        <begin position="179"/>
        <end position="182"/>
    </location>
    <ligand>
        <name>ATP</name>
        <dbReference type="ChEBI" id="CHEBI:30616"/>
    </ligand>
</feature>
<reference evidence="8 9" key="1">
    <citation type="submission" date="2020-04" db="EMBL/GenBank/DDBJ databases">
        <title>Usitatibacter rugosus gen. nov., sp. nov. and Usitatibacter palustris sp. nov., novel members of Usitatibacteraceae fam. nov. within the order Nitrosomonadales isolated from soil.</title>
        <authorList>
            <person name="Huber K.J."/>
            <person name="Neumann-Schaal M."/>
            <person name="Geppert A."/>
            <person name="Luckner M."/>
            <person name="Wanner G."/>
            <person name="Overmann J."/>
        </authorList>
    </citation>
    <scope>NUCLEOTIDE SEQUENCE [LARGE SCALE GENOMIC DNA]</scope>
    <source>
        <strain evidence="8 9">0125_3</strain>
    </source>
</reference>
<dbReference type="GO" id="GO:0004638">
    <property type="term" value="F:phosphoribosylaminoimidazole carboxylase activity"/>
    <property type="evidence" value="ECO:0007669"/>
    <property type="project" value="InterPro"/>
</dbReference>
<dbReference type="AlphaFoldDB" id="A0A6M4GXE3"/>
<dbReference type="GO" id="GO:0046872">
    <property type="term" value="F:metal ion binding"/>
    <property type="evidence" value="ECO:0007669"/>
    <property type="project" value="InterPro"/>
</dbReference>
<protein>
    <recommendedName>
        <fullName evidence="5 6">N5-carboxyaminoimidazole ribonucleotide synthase</fullName>
        <shortName evidence="5 6">N5-CAIR synthase</shortName>
        <ecNumber evidence="5 6">6.3.4.18</ecNumber>
    </recommendedName>
    <alternativeName>
        <fullName evidence="5 6">5-(carboxyamino)imidazole ribonucleotide synthetase</fullName>
    </alternativeName>
</protein>
<dbReference type="Proteomes" id="UP000501534">
    <property type="component" value="Chromosome"/>
</dbReference>
<dbReference type="GO" id="GO:0034028">
    <property type="term" value="F:5-(carboxyamino)imidazole ribonucleotide synthase activity"/>
    <property type="evidence" value="ECO:0007669"/>
    <property type="project" value="UniProtKB-UniRule"/>
</dbReference>
<dbReference type="NCBIfam" id="NF004679">
    <property type="entry name" value="PRK06019.1-5"/>
    <property type="match status" value="1"/>
</dbReference>
<comment type="pathway">
    <text evidence="5 6">Purine metabolism; IMP biosynthesis via de novo pathway; 5-amino-1-(5-phospho-D-ribosyl)imidazole-4-carboxylate from 5-amino-1-(5-phospho-D-ribosyl)imidazole (N5-CAIR route): step 1/2.</text>
</comment>
<dbReference type="NCBIfam" id="NF004676">
    <property type="entry name" value="PRK06019.1-2"/>
    <property type="match status" value="1"/>
</dbReference>
<feature type="binding site" evidence="5">
    <location>
        <position position="144"/>
    </location>
    <ligand>
        <name>ATP</name>
        <dbReference type="ChEBI" id="CHEBI:30616"/>
    </ligand>
</feature>
<dbReference type="Gene3D" id="3.40.50.20">
    <property type="match status" value="1"/>
</dbReference>
<evidence type="ECO:0000256" key="2">
    <source>
        <dbReference type="ARBA" id="ARBA00022741"/>
    </source>
</evidence>
<name>A0A6M4GXE3_9PROT</name>